<feature type="compositionally biased region" description="Polar residues" evidence="2">
    <location>
        <begin position="430"/>
        <end position="446"/>
    </location>
</feature>
<proteinExistence type="inferred from homology"/>
<evidence type="ECO:0000259" key="3">
    <source>
        <dbReference type="Pfam" id="PF12516"/>
    </source>
</evidence>
<comment type="similarity">
    <text evidence="1">Belongs to the FAM149 family.</text>
</comment>
<gene>
    <name evidence="4" type="ORF">BaRGS_00001136</name>
</gene>
<dbReference type="InterPro" id="IPR039630">
    <property type="entry name" value="FAM149"/>
</dbReference>
<dbReference type="PANTHER" id="PTHR31997">
    <property type="entry name" value="AGAP003710-PA"/>
    <property type="match status" value="1"/>
</dbReference>
<protein>
    <recommendedName>
        <fullName evidence="3">DUF3719 domain-containing protein</fullName>
    </recommendedName>
</protein>
<feature type="region of interest" description="Disordered" evidence="2">
    <location>
        <begin position="535"/>
        <end position="555"/>
    </location>
</feature>
<evidence type="ECO:0000256" key="2">
    <source>
        <dbReference type="SAM" id="MobiDB-lite"/>
    </source>
</evidence>
<reference evidence="4 5" key="1">
    <citation type="journal article" date="2023" name="Sci. Data">
        <title>Genome assembly of the Korean intertidal mud-creeper Batillaria attramentaria.</title>
        <authorList>
            <person name="Patra A.K."/>
            <person name="Ho P.T."/>
            <person name="Jun S."/>
            <person name="Lee S.J."/>
            <person name="Kim Y."/>
            <person name="Won Y.J."/>
        </authorList>
    </citation>
    <scope>NUCLEOTIDE SEQUENCE [LARGE SCALE GENOMIC DNA]</scope>
    <source>
        <strain evidence="4">Wonlab-2016</strain>
    </source>
</reference>
<feature type="compositionally biased region" description="Low complexity" evidence="2">
    <location>
        <begin position="13"/>
        <end position="24"/>
    </location>
</feature>
<accession>A0ABD0M6Y4</accession>
<feature type="region of interest" description="Disordered" evidence="2">
    <location>
        <begin position="339"/>
        <end position="376"/>
    </location>
</feature>
<keyword evidence="5" id="KW-1185">Reference proteome</keyword>
<evidence type="ECO:0000313" key="4">
    <source>
        <dbReference type="EMBL" id="KAK7507201.1"/>
    </source>
</evidence>
<organism evidence="4 5">
    <name type="scientific">Batillaria attramentaria</name>
    <dbReference type="NCBI Taxonomy" id="370345"/>
    <lineage>
        <taxon>Eukaryota</taxon>
        <taxon>Metazoa</taxon>
        <taxon>Spiralia</taxon>
        <taxon>Lophotrochozoa</taxon>
        <taxon>Mollusca</taxon>
        <taxon>Gastropoda</taxon>
        <taxon>Caenogastropoda</taxon>
        <taxon>Sorbeoconcha</taxon>
        <taxon>Cerithioidea</taxon>
        <taxon>Batillariidae</taxon>
        <taxon>Batillaria</taxon>
    </lineage>
</organism>
<dbReference type="EMBL" id="JACVVK020000004">
    <property type="protein sequence ID" value="KAK7507201.1"/>
    <property type="molecule type" value="Genomic_DNA"/>
</dbReference>
<name>A0ABD0M6Y4_9CAEN</name>
<feature type="compositionally biased region" description="Polar residues" evidence="2">
    <location>
        <begin position="488"/>
        <end position="498"/>
    </location>
</feature>
<feature type="compositionally biased region" description="Polar residues" evidence="2">
    <location>
        <begin position="25"/>
        <end position="47"/>
    </location>
</feature>
<dbReference type="AlphaFoldDB" id="A0ABD0M6Y4"/>
<dbReference type="PANTHER" id="PTHR31997:SF1">
    <property type="entry name" value="AGAP003710-PA"/>
    <property type="match status" value="1"/>
</dbReference>
<comment type="caution">
    <text evidence="4">The sequence shown here is derived from an EMBL/GenBank/DDBJ whole genome shotgun (WGS) entry which is preliminary data.</text>
</comment>
<evidence type="ECO:0000313" key="5">
    <source>
        <dbReference type="Proteomes" id="UP001519460"/>
    </source>
</evidence>
<evidence type="ECO:0000256" key="1">
    <source>
        <dbReference type="ARBA" id="ARBA00008309"/>
    </source>
</evidence>
<feature type="region of interest" description="Disordered" evidence="2">
    <location>
        <begin position="392"/>
        <end position="498"/>
    </location>
</feature>
<feature type="compositionally biased region" description="Basic and acidic residues" evidence="2">
    <location>
        <begin position="392"/>
        <end position="407"/>
    </location>
</feature>
<feature type="domain" description="DUF3719" evidence="3">
    <location>
        <begin position="76"/>
        <end position="135"/>
    </location>
</feature>
<feature type="compositionally biased region" description="Polar residues" evidence="2">
    <location>
        <begin position="460"/>
        <end position="479"/>
    </location>
</feature>
<feature type="compositionally biased region" description="Basic and acidic residues" evidence="2">
    <location>
        <begin position="536"/>
        <end position="555"/>
    </location>
</feature>
<dbReference type="Pfam" id="PF12516">
    <property type="entry name" value="DUF3719"/>
    <property type="match status" value="1"/>
</dbReference>
<sequence>MGTRARQFQCYNTTPTSSGRSSPTNVDTQSTVSQGGWTTGNTTERSSLDSSCYSLDEFDRQAASTVNQHFEEFESLLYEGARDTGSSIHRECQEWSEHFPHLRVLGKQVVAPKDTGFHFVSPTSSSTTAITPRPSTSGTLDLNLPDHDLSFSSDSQGLTLSGRKVKASKAPAELTGLTLNREPTSSTTISEYDFLHEEVFAQDGVYEDIIAVDYKNIYEDNMEHKKQITPRRRRVGYPPITPNACVKDSVSSGAFDSMWHEIMSWMRSLLKRYAAEVVDSKKTDEVDYAYGHARAPSPPFRAPSFVSQRPLSKQGTLTDANMSFDGVLNVSRMALRERNAMSSEQPDSPILMNPSLLQQKPNRPATVHPQTRHLKNWNRRLEPLAEPAKHLNMDESKNRQSPHDLLHVRPLRLASPPTPLGRHLPPLESSPAQSNRRGNYRVSSAIDNKEGRSIGRERSNNPVEASRPSTTQAFRSDAQSPYGGIGNRRSSTPLGQSVPGRSSQMYLMQGNRSLGVTGSGIHPSQDAHQHMPSNILEDHEGPLEDIRHNQWSEFS</sequence>
<feature type="compositionally biased region" description="Basic and acidic residues" evidence="2">
    <location>
        <begin position="447"/>
        <end position="459"/>
    </location>
</feature>
<dbReference type="Proteomes" id="UP001519460">
    <property type="component" value="Unassembled WGS sequence"/>
</dbReference>
<feature type="region of interest" description="Disordered" evidence="2">
    <location>
        <begin position="1"/>
        <end position="47"/>
    </location>
</feature>
<dbReference type="InterPro" id="IPR022194">
    <property type="entry name" value="DUF3719"/>
</dbReference>